<evidence type="ECO:0000256" key="1">
    <source>
        <dbReference type="ARBA" id="ARBA00004479"/>
    </source>
</evidence>
<dbReference type="SUPFAM" id="SSF48726">
    <property type="entry name" value="Immunoglobulin"/>
    <property type="match status" value="2"/>
</dbReference>
<protein>
    <submittedName>
        <fullName evidence="10">Uncharacterized protein LOC111117517 isoform X1</fullName>
    </submittedName>
</protein>
<proteinExistence type="predicted"/>
<feature type="domain" description="Ig-like" evidence="8">
    <location>
        <begin position="198"/>
        <end position="290"/>
    </location>
</feature>
<feature type="signal peptide" evidence="7">
    <location>
        <begin position="1"/>
        <end position="18"/>
    </location>
</feature>
<comment type="subcellular location">
    <subcellularLocation>
        <location evidence="1">Membrane</location>
        <topology evidence="1">Single-pass type I membrane protein</topology>
    </subcellularLocation>
</comment>
<dbReference type="InterPro" id="IPR013783">
    <property type="entry name" value="Ig-like_fold"/>
</dbReference>
<evidence type="ECO:0000313" key="10">
    <source>
        <dbReference type="RefSeq" id="XP_022312370.1"/>
    </source>
</evidence>
<dbReference type="InterPro" id="IPR051275">
    <property type="entry name" value="Cell_adhesion_signaling"/>
</dbReference>
<dbReference type="InterPro" id="IPR007110">
    <property type="entry name" value="Ig-like_dom"/>
</dbReference>
<evidence type="ECO:0000256" key="6">
    <source>
        <dbReference type="SAM" id="Phobius"/>
    </source>
</evidence>
<dbReference type="Pfam" id="PF13927">
    <property type="entry name" value="Ig_3"/>
    <property type="match status" value="1"/>
</dbReference>
<dbReference type="KEGG" id="cvn:111117517"/>
<dbReference type="Gene3D" id="2.60.40.10">
    <property type="entry name" value="Immunoglobulins"/>
    <property type="match status" value="2"/>
</dbReference>
<evidence type="ECO:0000256" key="4">
    <source>
        <dbReference type="ARBA" id="ARBA00023180"/>
    </source>
</evidence>
<dbReference type="GO" id="GO:0050839">
    <property type="term" value="F:cell adhesion molecule binding"/>
    <property type="evidence" value="ECO:0007669"/>
    <property type="project" value="TreeGrafter"/>
</dbReference>
<keyword evidence="9" id="KW-1185">Reference proteome</keyword>
<feature type="transmembrane region" description="Helical" evidence="6">
    <location>
        <begin position="735"/>
        <end position="759"/>
    </location>
</feature>
<keyword evidence="7" id="KW-0732">Signal</keyword>
<feature type="domain" description="Ig-like" evidence="8">
    <location>
        <begin position="401"/>
        <end position="480"/>
    </location>
</feature>
<dbReference type="InterPro" id="IPR003599">
    <property type="entry name" value="Ig_sub"/>
</dbReference>
<gene>
    <name evidence="10" type="primary">LOC111117517</name>
</gene>
<dbReference type="InterPro" id="IPR036179">
    <property type="entry name" value="Ig-like_dom_sf"/>
</dbReference>
<dbReference type="GO" id="GO:0005886">
    <property type="term" value="C:plasma membrane"/>
    <property type="evidence" value="ECO:0007669"/>
    <property type="project" value="TreeGrafter"/>
</dbReference>
<evidence type="ECO:0000256" key="7">
    <source>
        <dbReference type="SAM" id="SignalP"/>
    </source>
</evidence>
<dbReference type="PANTHER" id="PTHR11640:SF31">
    <property type="entry name" value="IRREGULAR CHIASM C-ROUGHEST PROTEIN-RELATED"/>
    <property type="match status" value="1"/>
</dbReference>
<dbReference type="SMART" id="SM00409">
    <property type="entry name" value="IG"/>
    <property type="match status" value="2"/>
</dbReference>
<keyword evidence="4" id="KW-0325">Glycoprotein</keyword>
<feature type="domain" description="Ig-like" evidence="8">
    <location>
        <begin position="495"/>
        <end position="584"/>
    </location>
</feature>
<evidence type="ECO:0000259" key="8">
    <source>
        <dbReference type="PROSITE" id="PS50835"/>
    </source>
</evidence>
<accession>A0A8B8C9R1</accession>
<sequence>MNTLQLVANLGFILFAKGGPLHITTQFIDGDVSFFWNGDPGVPYYVLRIGINQTNISWYRISGSQYTVKNALLYDSISINVRAPGDPSDNKLTYKVSKIESNVDNSVKISWTAPYFPRAGEYIIFHTNKVNRSIISVYSNDVTLDQIKYEYHSRPLTSTNISFEVKDITRDDGYYNGGTNTMAAWSGGGVVLIVHNKPSKPNLQGNINTLVGNSLELTCTSSSSTAPEYYARLHPLSPLSYTWYVNKTQLYGETDKTLRLRVSRNHKYNQYSCTARDKLESDRSDHVKINPMYTSDKLTISPRPSQNLYNKLLVKEGETIGPYTCTADCNPPCDIMWKYKDSTTGGFCDVASTGLLDSQIVNRSIALYRCIAQYSPDKDFKIIENIILVVLYTSDKLTISPRPSLNSYNKLLVKEGETIGPYTCTADCNPPCDIMWKYKDSTTGDFFDVASTGLLIGHIVNRSIALYRCIAQYSPDKDFKIIENIILDVHYLDEPQLVYNENSPIYTYEELQVQENTSLHLYCHVNSNPTPTIRLHRGGNANVIAETNSTNWLNHTIYSLQCSDSDEYTCTGESTGLSSKKKVFRINVNCDLRLNSKDTVELIKGFMVGSQRTVIIKIPVIAYPPPVTSRFTWVDPKGQMINGTNVALLKTHALYSFLITSVVLLPEVEHYGEYSVQYNGKSLTKIPITKRDDFLSESDRKSTFTIVTTSNDKTRTDMKANEKIKKNRKQEQKNYSLVLVWNLLFIWNYLSIGLSIILINIQLDGTAL</sequence>
<feature type="chain" id="PRO_5034341551" evidence="7">
    <location>
        <begin position="19"/>
        <end position="768"/>
    </location>
</feature>
<dbReference type="CDD" id="cd00096">
    <property type="entry name" value="Ig"/>
    <property type="match status" value="1"/>
</dbReference>
<dbReference type="RefSeq" id="XP_022312370.1">
    <property type="nucleotide sequence ID" value="XM_022456662.1"/>
</dbReference>
<name>A0A8B8C9R1_CRAVI</name>
<dbReference type="PANTHER" id="PTHR11640">
    <property type="entry name" value="NEPHRIN"/>
    <property type="match status" value="1"/>
</dbReference>
<dbReference type="OrthoDB" id="6088227at2759"/>
<dbReference type="AlphaFoldDB" id="A0A8B8C9R1"/>
<keyword evidence="6" id="KW-1133">Transmembrane helix</keyword>
<evidence type="ECO:0000256" key="2">
    <source>
        <dbReference type="ARBA" id="ARBA00023136"/>
    </source>
</evidence>
<dbReference type="PROSITE" id="PS50835">
    <property type="entry name" value="IG_LIKE"/>
    <property type="match status" value="4"/>
</dbReference>
<evidence type="ECO:0000313" key="9">
    <source>
        <dbReference type="Proteomes" id="UP000694844"/>
    </source>
</evidence>
<dbReference type="Proteomes" id="UP000694844">
    <property type="component" value="Chromosome 10"/>
</dbReference>
<evidence type="ECO:0000256" key="5">
    <source>
        <dbReference type="ARBA" id="ARBA00023319"/>
    </source>
</evidence>
<keyword evidence="2 6" id="KW-0472">Membrane</keyword>
<dbReference type="GO" id="GO:0098609">
    <property type="term" value="P:cell-cell adhesion"/>
    <property type="evidence" value="ECO:0007669"/>
    <property type="project" value="TreeGrafter"/>
</dbReference>
<keyword evidence="5" id="KW-0393">Immunoglobulin domain</keyword>
<feature type="domain" description="Ig-like" evidence="8">
    <location>
        <begin position="302"/>
        <end position="381"/>
    </location>
</feature>
<evidence type="ECO:0000256" key="3">
    <source>
        <dbReference type="ARBA" id="ARBA00023157"/>
    </source>
</evidence>
<keyword evidence="6" id="KW-0812">Transmembrane</keyword>
<organism evidence="9 10">
    <name type="scientific">Crassostrea virginica</name>
    <name type="common">Eastern oyster</name>
    <dbReference type="NCBI Taxonomy" id="6565"/>
    <lineage>
        <taxon>Eukaryota</taxon>
        <taxon>Metazoa</taxon>
        <taxon>Spiralia</taxon>
        <taxon>Lophotrochozoa</taxon>
        <taxon>Mollusca</taxon>
        <taxon>Bivalvia</taxon>
        <taxon>Autobranchia</taxon>
        <taxon>Pteriomorphia</taxon>
        <taxon>Ostreida</taxon>
        <taxon>Ostreoidea</taxon>
        <taxon>Ostreidae</taxon>
        <taxon>Crassostrea</taxon>
    </lineage>
</organism>
<keyword evidence="3" id="KW-1015">Disulfide bond</keyword>
<dbReference type="GeneID" id="111117517"/>
<reference evidence="10" key="1">
    <citation type="submission" date="2025-08" db="UniProtKB">
        <authorList>
            <consortium name="RefSeq"/>
        </authorList>
    </citation>
    <scope>IDENTIFICATION</scope>
    <source>
        <tissue evidence="10">Whole sample</tissue>
    </source>
</reference>
<dbReference type="GO" id="GO:0005911">
    <property type="term" value="C:cell-cell junction"/>
    <property type="evidence" value="ECO:0007669"/>
    <property type="project" value="TreeGrafter"/>
</dbReference>